<gene>
    <name evidence="1" type="ORF">NCTC10741_01187</name>
</gene>
<evidence type="ECO:0000313" key="1">
    <source>
        <dbReference type="EMBL" id="VDR38072.1"/>
    </source>
</evidence>
<protein>
    <submittedName>
        <fullName evidence="1">Uncharacterized protein</fullName>
    </submittedName>
</protein>
<evidence type="ECO:0000313" key="2">
    <source>
        <dbReference type="Proteomes" id="UP000271626"/>
    </source>
</evidence>
<name>A0A3P8LDF9_TSUPA</name>
<accession>A0A3P8LDF9</accession>
<sequence>MGNHSCIASLKSSAGSMKNCASVTARIDELYCFCAGPPLPRNADHAPAYAPRWSERVVSTSASPTFCESAIVPWSRTYSHCAGSPVE</sequence>
<organism evidence="1 2">
    <name type="scientific">Tsukamurella paurometabola</name>
    <name type="common">Corynebacterium paurometabolum</name>
    <dbReference type="NCBI Taxonomy" id="2061"/>
    <lineage>
        <taxon>Bacteria</taxon>
        <taxon>Bacillati</taxon>
        <taxon>Actinomycetota</taxon>
        <taxon>Actinomycetes</taxon>
        <taxon>Mycobacteriales</taxon>
        <taxon>Tsukamurellaceae</taxon>
        <taxon>Tsukamurella</taxon>
    </lineage>
</organism>
<dbReference type="Proteomes" id="UP000271626">
    <property type="component" value="Chromosome"/>
</dbReference>
<dbReference type="AlphaFoldDB" id="A0A3P8LDF9"/>
<reference evidence="1 2" key="1">
    <citation type="submission" date="2018-12" db="EMBL/GenBank/DDBJ databases">
        <authorList>
            <consortium name="Pathogen Informatics"/>
        </authorList>
    </citation>
    <scope>NUCLEOTIDE SEQUENCE [LARGE SCALE GENOMIC DNA]</scope>
    <source>
        <strain evidence="1 2">NCTC10741</strain>
    </source>
</reference>
<dbReference type="EMBL" id="LR131273">
    <property type="protein sequence ID" value="VDR38072.1"/>
    <property type="molecule type" value="Genomic_DNA"/>
</dbReference>
<proteinExistence type="predicted"/>